<dbReference type="RefSeq" id="XP_058342536.1">
    <property type="nucleotide sequence ID" value="XM_058486714.1"/>
</dbReference>
<protein>
    <submittedName>
        <fullName evidence="1">Uncharacterized protein</fullName>
    </submittedName>
</protein>
<dbReference type="AlphaFoldDB" id="A0AAD7XYG4"/>
<keyword evidence="2" id="KW-1185">Reference proteome</keyword>
<gene>
    <name evidence="1" type="ORF">O0I10_006688</name>
</gene>
<accession>A0AAD7XYG4</accession>
<comment type="caution">
    <text evidence="1">The sequence shown here is derived from an EMBL/GenBank/DDBJ whole genome shotgun (WGS) entry which is preliminary data.</text>
</comment>
<reference evidence="1 2" key="1">
    <citation type="submission" date="2023-03" db="EMBL/GenBank/DDBJ databases">
        <title>Genome sequence of Lichtheimia ornata CBS 291.66.</title>
        <authorList>
            <person name="Mohabir J.T."/>
            <person name="Shea T.P."/>
            <person name="Kurbessoian T."/>
            <person name="Berby B."/>
            <person name="Fontaine J."/>
            <person name="Livny J."/>
            <person name="Gnirke A."/>
            <person name="Stajich J.E."/>
            <person name="Cuomo C.A."/>
        </authorList>
    </citation>
    <scope>NUCLEOTIDE SEQUENCE [LARGE SCALE GENOMIC DNA]</scope>
    <source>
        <strain evidence="1">CBS 291.66</strain>
    </source>
</reference>
<evidence type="ECO:0000313" key="1">
    <source>
        <dbReference type="EMBL" id="KAJ8657623.1"/>
    </source>
</evidence>
<sequence>MFIFLVNHSENFVDPQCMEHTNTIEAVCTWNGIKQNVTARHRNVKLRADGQDEDGFESLINTILEDHHEDGHRRGRRRRIDDSSDE</sequence>
<dbReference type="GeneID" id="83214099"/>
<evidence type="ECO:0000313" key="2">
    <source>
        <dbReference type="Proteomes" id="UP001234581"/>
    </source>
</evidence>
<dbReference type="Proteomes" id="UP001234581">
    <property type="component" value="Unassembled WGS sequence"/>
</dbReference>
<organism evidence="1 2">
    <name type="scientific">Lichtheimia ornata</name>
    <dbReference type="NCBI Taxonomy" id="688661"/>
    <lineage>
        <taxon>Eukaryota</taxon>
        <taxon>Fungi</taxon>
        <taxon>Fungi incertae sedis</taxon>
        <taxon>Mucoromycota</taxon>
        <taxon>Mucoromycotina</taxon>
        <taxon>Mucoromycetes</taxon>
        <taxon>Mucorales</taxon>
        <taxon>Lichtheimiaceae</taxon>
        <taxon>Lichtheimia</taxon>
    </lineage>
</organism>
<name>A0AAD7XYG4_9FUNG</name>
<proteinExistence type="predicted"/>
<dbReference type="EMBL" id="JARTCD010000030">
    <property type="protein sequence ID" value="KAJ8657623.1"/>
    <property type="molecule type" value="Genomic_DNA"/>
</dbReference>